<accession>A0A507EF87</accession>
<proteinExistence type="predicted"/>
<sequence>MNCYLARSAGALKNPLARSTLLSTSALARPLTYSPTTTAAFSLQCRKQQFHFSKRSMTTITTPIKSDDIAESLNSTDALMVPPGVTAECHKLFTELTDALNSARAQPEDLRLLSYSIETPEDAELFKSALKRWRHAGQHQEVTDNVLFLDTLFRVGAYDTILDMLCDRPAYRILPAVQHIEMLFIAFKERLTHEREETKIIEGLDNLFRTFAVALYTDISPTEGMYNQLVLACLESRTAEGYRRADFTLKEMASLGYGRNGAIKQALESYNSVSAV</sequence>
<reference evidence="1 2" key="1">
    <citation type="journal article" date="2019" name="Sci. Rep.">
        <title>Comparative genomics of chytrid fungi reveal insights into the obligate biotrophic and pathogenic lifestyle of Synchytrium endobioticum.</title>
        <authorList>
            <person name="van de Vossenberg B.T.L.H."/>
            <person name="Warris S."/>
            <person name="Nguyen H.D.T."/>
            <person name="van Gent-Pelzer M.P.E."/>
            <person name="Joly D.L."/>
            <person name="van de Geest H.C."/>
            <person name="Bonants P.J.M."/>
            <person name="Smith D.S."/>
            <person name="Levesque C.A."/>
            <person name="van der Lee T.A.J."/>
        </authorList>
    </citation>
    <scope>NUCLEOTIDE SEQUENCE [LARGE SCALE GENOMIC DNA]</scope>
    <source>
        <strain evidence="1 2">CBS 809.83</strain>
    </source>
</reference>
<protein>
    <recommendedName>
        <fullName evidence="3">Pentacotripeptide-repeat region of PRORP domain-containing protein</fullName>
    </recommendedName>
</protein>
<dbReference type="EMBL" id="QEAQ01000003">
    <property type="protein sequence ID" value="TPX62412.1"/>
    <property type="molecule type" value="Genomic_DNA"/>
</dbReference>
<dbReference type="Proteomes" id="UP000318582">
    <property type="component" value="Unassembled WGS sequence"/>
</dbReference>
<keyword evidence="2" id="KW-1185">Reference proteome</keyword>
<gene>
    <name evidence="1" type="ORF">PhCBS80983_g00439</name>
</gene>
<evidence type="ECO:0000313" key="2">
    <source>
        <dbReference type="Proteomes" id="UP000318582"/>
    </source>
</evidence>
<dbReference type="AlphaFoldDB" id="A0A507EF87"/>
<evidence type="ECO:0008006" key="3">
    <source>
        <dbReference type="Google" id="ProtNLM"/>
    </source>
</evidence>
<name>A0A507EF87_9FUNG</name>
<evidence type="ECO:0000313" key="1">
    <source>
        <dbReference type="EMBL" id="TPX62412.1"/>
    </source>
</evidence>
<comment type="caution">
    <text evidence="1">The sequence shown here is derived from an EMBL/GenBank/DDBJ whole genome shotgun (WGS) entry which is preliminary data.</text>
</comment>
<organism evidence="1 2">
    <name type="scientific">Powellomyces hirtus</name>
    <dbReference type="NCBI Taxonomy" id="109895"/>
    <lineage>
        <taxon>Eukaryota</taxon>
        <taxon>Fungi</taxon>
        <taxon>Fungi incertae sedis</taxon>
        <taxon>Chytridiomycota</taxon>
        <taxon>Chytridiomycota incertae sedis</taxon>
        <taxon>Chytridiomycetes</taxon>
        <taxon>Spizellomycetales</taxon>
        <taxon>Powellomycetaceae</taxon>
        <taxon>Powellomyces</taxon>
    </lineage>
</organism>